<dbReference type="InterPro" id="IPR024654">
    <property type="entry name" value="Calcineurin-like_PHP_lpxH"/>
</dbReference>
<keyword evidence="4" id="KW-1185">Reference proteome</keyword>
<evidence type="ECO:0000313" key="4">
    <source>
        <dbReference type="Proteomes" id="UP000255523"/>
    </source>
</evidence>
<dbReference type="Proteomes" id="UP000255523">
    <property type="component" value="Unassembled WGS sequence"/>
</dbReference>
<dbReference type="Pfam" id="PF12850">
    <property type="entry name" value="Metallophos_2"/>
    <property type="match status" value="1"/>
</dbReference>
<dbReference type="EMBL" id="UHFX01000003">
    <property type="protein sequence ID" value="SUO04434.1"/>
    <property type="molecule type" value="Genomic_DNA"/>
</dbReference>
<comment type="similarity">
    <text evidence="1">Belongs to the metallophosphoesterase superfamily. YfcE family.</text>
</comment>
<name>A0A380LKL5_9FIRM</name>
<dbReference type="OrthoDB" id="5380073at2"/>
<dbReference type="PANTHER" id="PTHR31302:SF0">
    <property type="entry name" value="TRANSMEMBRANE PROTEIN WITH METALLOPHOSPHOESTERASE DOMAIN"/>
    <property type="match status" value="1"/>
</dbReference>
<evidence type="ECO:0000256" key="1">
    <source>
        <dbReference type="ARBA" id="ARBA00008950"/>
    </source>
</evidence>
<dbReference type="InterPro" id="IPR029052">
    <property type="entry name" value="Metallo-depent_PP-like"/>
</dbReference>
<evidence type="ECO:0000259" key="2">
    <source>
        <dbReference type="Pfam" id="PF12850"/>
    </source>
</evidence>
<reference evidence="3 4" key="1">
    <citation type="submission" date="2018-06" db="EMBL/GenBank/DDBJ databases">
        <authorList>
            <consortium name="Pathogen Informatics"/>
            <person name="Doyle S."/>
        </authorList>
    </citation>
    <scope>NUCLEOTIDE SEQUENCE [LARGE SCALE GENOMIC DNA]</scope>
    <source>
        <strain evidence="3 4">NCTC11087</strain>
    </source>
</reference>
<dbReference type="RefSeq" id="WP_022789485.1">
    <property type="nucleotide sequence ID" value="NZ_UHFX01000003.1"/>
</dbReference>
<feature type="domain" description="Calcineurin-like phosphoesterase" evidence="2">
    <location>
        <begin position="31"/>
        <end position="147"/>
    </location>
</feature>
<proteinExistence type="inferred from homology"/>
<protein>
    <submittedName>
        <fullName evidence="3">Predicted phosphoesterase or phosphohydrolase</fullName>
    </submittedName>
</protein>
<organism evidence="3 4">
    <name type="scientific">Faecalicoccus pleomorphus</name>
    <dbReference type="NCBI Taxonomy" id="1323"/>
    <lineage>
        <taxon>Bacteria</taxon>
        <taxon>Bacillati</taxon>
        <taxon>Bacillota</taxon>
        <taxon>Erysipelotrichia</taxon>
        <taxon>Erysipelotrichales</taxon>
        <taxon>Erysipelotrichaceae</taxon>
        <taxon>Faecalicoccus</taxon>
    </lineage>
</organism>
<dbReference type="InterPro" id="IPR051158">
    <property type="entry name" value="Metallophosphoesterase_sf"/>
</dbReference>
<keyword evidence="3" id="KW-0378">Hydrolase</keyword>
<dbReference type="PANTHER" id="PTHR31302">
    <property type="entry name" value="TRANSMEMBRANE PROTEIN WITH METALLOPHOSPHOESTERASE DOMAIN-RELATED"/>
    <property type="match status" value="1"/>
</dbReference>
<gene>
    <name evidence="3" type="ORF">NCTC11087_01348</name>
</gene>
<dbReference type="AlphaFoldDB" id="A0A380LKL5"/>
<dbReference type="SUPFAM" id="SSF56300">
    <property type="entry name" value="Metallo-dependent phosphatases"/>
    <property type="match status" value="1"/>
</dbReference>
<sequence>MRYYIADCHFFHRALNEHMDQRGFESVEAMNAYMIEQWNAKVRKNDEVVILGDFSWGKADETQEVLKQLHGRLYLIKGNHDHFLNDKDFDASRFLWIKDYAELNENKRKVVLCHYPIACYNGQYRKDESGNPKTFMLHGHIHKTQDQMYLDAYQNFVQKQMHRSIAGSMEHVSCQFINCFCMYSDYQPMTLDEWIAIDQQRRKNEQALEMK</sequence>
<dbReference type="GeneID" id="77462308"/>
<dbReference type="GO" id="GO:0016787">
    <property type="term" value="F:hydrolase activity"/>
    <property type="evidence" value="ECO:0007669"/>
    <property type="project" value="UniProtKB-KW"/>
</dbReference>
<accession>A0A380LKL5</accession>
<dbReference type="Gene3D" id="3.60.21.10">
    <property type="match status" value="1"/>
</dbReference>
<evidence type="ECO:0000313" key="3">
    <source>
        <dbReference type="EMBL" id="SUO04434.1"/>
    </source>
</evidence>